<reference evidence="6 7" key="1">
    <citation type="submission" date="2014-04" db="EMBL/GenBank/DDBJ databases">
        <title>The Genome Sequence of Mycobacterium tuberculosis TKK-01-0051.</title>
        <authorList>
            <consortium name="The Broad Institute Genomics Platform"/>
            <consortium name="The Broad Institute Genome Sequencing Center for Infectious Disease"/>
            <person name="Earl A.M."/>
            <person name="Cohen K."/>
            <person name="Pym A."/>
            <person name="Bishai W."/>
            <person name="Maharaj K."/>
            <person name="Desjardins C."/>
            <person name="Abeel T."/>
            <person name="Young S."/>
            <person name="Zeng Q."/>
            <person name="Gargeya S."/>
            <person name="Abouelleil A."/>
            <person name="Alvarado L."/>
            <person name="Chapman S.B."/>
            <person name="Gainer-Dewar J."/>
            <person name="Goldberg J."/>
            <person name="Griggs A."/>
            <person name="Gujja S."/>
            <person name="Hansen M."/>
            <person name="Howarth C."/>
            <person name="Imamovic A."/>
            <person name="Larimer J."/>
            <person name="Murphy C."/>
            <person name="Naylor J."/>
            <person name="Pearson M."/>
            <person name="Poon T.W."/>
            <person name="Priest M."/>
            <person name="Roberts A."/>
            <person name="Saif S."/>
            <person name="Shea T."/>
            <person name="Sykes S."/>
            <person name="Wortman J."/>
            <person name="Nusbaum C."/>
            <person name="Birren B."/>
        </authorList>
    </citation>
    <scope>NUCLEOTIDE SEQUENCE [LARGE SCALE GENOMIC DNA]</scope>
    <source>
        <strain evidence="6 7">TKK-01-0051</strain>
    </source>
</reference>
<evidence type="ECO:0000256" key="1">
    <source>
        <dbReference type="ARBA" id="ARBA00023015"/>
    </source>
</evidence>
<dbReference type="InterPro" id="IPR050109">
    <property type="entry name" value="HTH-type_TetR-like_transc_reg"/>
</dbReference>
<evidence type="ECO:0000313" key="7">
    <source>
        <dbReference type="Proteomes" id="UP000025947"/>
    </source>
</evidence>
<gene>
    <name evidence="6" type="ORF">K875_00450</name>
</gene>
<feature type="domain" description="HTH tetR-type" evidence="5">
    <location>
        <begin position="22"/>
        <end position="82"/>
    </location>
</feature>
<dbReference type="AlphaFoldDB" id="A0A051UFQ6"/>
<dbReference type="Proteomes" id="UP000025947">
    <property type="component" value="Unassembled WGS sequence"/>
</dbReference>
<dbReference type="PROSITE" id="PS50977">
    <property type="entry name" value="HTH_TETR_2"/>
    <property type="match status" value="1"/>
</dbReference>
<keyword evidence="3" id="KW-0804">Transcription</keyword>
<name>A0A051UFQ6_9MYCO</name>
<dbReference type="SUPFAM" id="SSF46689">
    <property type="entry name" value="Homeodomain-like"/>
    <property type="match status" value="1"/>
</dbReference>
<evidence type="ECO:0000313" key="6">
    <source>
        <dbReference type="EMBL" id="KBZ67905.1"/>
    </source>
</evidence>
<dbReference type="GO" id="GO:0003700">
    <property type="term" value="F:DNA-binding transcription factor activity"/>
    <property type="evidence" value="ECO:0007669"/>
    <property type="project" value="TreeGrafter"/>
</dbReference>
<dbReference type="PATRIC" id="fig|1324261.3.peg.458"/>
<dbReference type="InterPro" id="IPR001647">
    <property type="entry name" value="HTH_TetR"/>
</dbReference>
<keyword evidence="2 4" id="KW-0238">DNA-binding</keyword>
<keyword evidence="7" id="KW-1185">Reference proteome</keyword>
<proteinExistence type="predicted"/>
<dbReference type="InterPro" id="IPR009057">
    <property type="entry name" value="Homeodomain-like_sf"/>
</dbReference>
<organism evidence="6 7">
    <name type="scientific">Mycobacterium [tuberculosis] TKK-01-0051</name>
    <dbReference type="NCBI Taxonomy" id="1324261"/>
    <lineage>
        <taxon>Bacteria</taxon>
        <taxon>Bacillati</taxon>
        <taxon>Actinomycetota</taxon>
        <taxon>Actinomycetes</taxon>
        <taxon>Mycobacteriales</taxon>
        <taxon>Mycobacteriaceae</taxon>
        <taxon>Mycobacterium</taxon>
        <taxon>Mycobacterium avium complex (MAC)</taxon>
    </lineage>
</organism>
<dbReference type="GO" id="GO:0000976">
    <property type="term" value="F:transcription cis-regulatory region binding"/>
    <property type="evidence" value="ECO:0007669"/>
    <property type="project" value="TreeGrafter"/>
</dbReference>
<evidence type="ECO:0000256" key="3">
    <source>
        <dbReference type="ARBA" id="ARBA00023163"/>
    </source>
</evidence>
<dbReference type="PRINTS" id="PR00455">
    <property type="entry name" value="HTHTETR"/>
</dbReference>
<dbReference type="Pfam" id="PF00440">
    <property type="entry name" value="TetR_N"/>
    <property type="match status" value="1"/>
</dbReference>
<feature type="DNA-binding region" description="H-T-H motif" evidence="4">
    <location>
        <begin position="45"/>
        <end position="64"/>
    </location>
</feature>
<comment type="caution">
    <text evidence="6">The sequence shown here is derived from an EMBL/GenBank/DDBJ whole genome shotgun (WGS) entry which is preliminary data.</text>
</comment>
<dbReference type="EMBL" id="JLXW01000002">
    <property type="protein sequence ID" value="KBZ67905.1"/>
    <property type="molecule type" value="Genomic_DNA"/>
</dbReference>
<keyword evidence="1" id="KW-0805">Transcription regulation</keyword>
<dbReference type="PANTHER" id="PTHR30055">
    <property type="entry name" value="HTH-TYPE TRANSCRIPTIONAL REGULATOR RUTR"/>
    <property type="match status" value="1"/>
</dbReference>
<sequence>MPPIMQSEPGSASASGTADALTDLDRTILDTARGVFETYGVRRANIDDVAARAGVSRSTIYRRFPTKENLFAEVVRREAGLFFSTLDRATTGCDPQQAVIEAFALGVRLVQDSPLYSRIAESEPELFGMFSRSQAFPIRQFADGIAHTLRRCGADLAERDLDNIADILLRVALGIIVFPTDRLDISDPAAVREYAARYLVPIIGGPVNGPGIVGTLH</sequence>
<dbReference type="Gene3D" id="1.10.357.10">
    <property type="entry name" value="Tetracycline Repressor, domain 2"/>
    <property type="match status" value="1"/>
</dbReference>
<dbReference type="HOGENOM" id="CLU_069356_39_1_11"/>
<dbReference type="PANTHER" id="PTHR30055:SF234">
    <property type="entry name" value="HTH-TYPE TRANSCRIPTIONAL REGULATOR BETI"/>
    <property type="match status" value="1"/>
</dbReference>
<protein>
    <recommendedName>
        <fullName evidence="5">HTH tetR-type domain-containing protein</fullName>
    </recommendedName>
</protein>
<accession>A0A051UFQ6</accession>
<evidence type="ECO:0000256" key="4">
    <source>
        <dbReference type="PROSITE-ProRule" id="PRU00335"/>
    </source>
</evidence>
<evidence type="ECO:0000259" key="5">
    <source>
        <dbReference type="PROSITE" id="PS50977"/>
    </source>
</evidence>
<evidence type="ECO:0000256" key="2">
    <source>
        <dbReference type="ARBA" id="ARBA00023125"/>
    </source>
</evidence>